<evidence type="ECO:0000256" key="5">
    <source>
        <dbReference type="ARBA" id="ARBA00023136"/>
    </source>
</evidence>
<sequence>MPLLSITFRPWRLLNFIMSSALGLGATMIYFLQESPKFLAEVGSSDKTVKVLRIIYETNGGKKNNYPVKHIKVEHTERKEEGFWGSLIKQTTPLFKPPLLWRTLQLFYLMAVACSTNNVFIMWFSIIVNTFFKSLSEDNVDGSFCERIVKNITITRSDSTTCTDSISSNTLYSGIIIGLFYTIVTLLVSRFAAWRRLVLISSFTVASVSGILVNLLKAPWANLLAFMLLQGTLLGIGSVASYFVDLYPTSCRGLAMSLAMMTARLLALVGVNVVGVMIVHHCSLTFYAWTALITGMYVFIDSRCYYTH</sequence>
<feature type="transmembrane region" description="Helical" evidence="6">
    <location>
        <begin position="197"/>
        <end position="216"/>
    </location>
</feature>
<gene>
    <name evidence="7" type="ORF">DIATSA_LOCUS5345</name>
</gene>
<keyword evidence="8" id="KW-1185">Reference proteome</keyword>
<dbReference type="Proteomes" id="UP001153714">
    <property type="component" value="Chromosome 17"/>
</dbReference>
<dbReference type="InterPro" id="IPR036259">
    <property type="entry name" value="MFS_trans_sf"/>
</dbReference>
<evidence type="ECO:0000256" key="6">
    <source>
        <dbReference type="SAM" id="Phobius"/>
    </source>
</evidence>
<name>A0A9N9R0M2_9NEOP</name>
<evidence type="ECO:0000256" key="3">
    <source>
        <dbReference type="ARBA" id="ARBA00022692"/>
    </source>
</evidence>
<feature type="transmembrane region" description="Helical" evidence="6">
    <location>
        <begin position="12"/>
        <end position="32"/>
    </location>
</feature>
<reference evidence="7" key="2">
    <citation type="submission" date="2022-10" db="EMBL/GenBank/DDBJ databases">
        <authorList>
            <consortium name="ENA_rothamsted_submissions"/>
            <consortium name="culmorum"/>
            <person name="King R."/>
        </authorList>
    </citation>
    <scope>NUCLEOTIDE SEQUENCE</scope>
</reference>
<reference evidence="7" key="1">
    <citation type="submission" date="2021-12" db="EMBL/GenBank/DDBJ databases">
        <authorList>
            <person name="King R."/>
        </authorList>
    </citation>
    <scope>NUCLEOTIDE SEQUENCE</scope>
</reference>
<organism evidence="7 8">
    <name type="scientific">Diatraea saccharalis</name>
    <name type="common">sugarcane borer</name>
    <dbReference type="NCBI Taxonomy" id="40085"/>
    <lineage>
        <taxon>Eukaryota</taxon>
        <taxon>Metazoa</taxon>
        <taxon>Ecdysozoa</taxon>
        <taxon>Arthropoda</taxon>
        <taxon>Hexapoda</taxon>
        <taxon>Insecta</taxon>
        <taxon>Pterygota</taxon>
        <taxon>Neoptera</taxon>
        <taxon>Endopterygota</taxon>
        <taxon>Lepidoptera</taxon>
        <taxon>Glossata</taxon>
        <taxon>Ditrysia</taxon>
        <taxon>Pyraloidea</taxon>
        <taxon>Crambidae</taxon>
        <taxon>Crambinae</taxon>
        <taxon>Diatraea</taxon>
    </lineage>
</organism>
<keyword evidence="5 6" id="KW-0472">Membrane</keyword>
<feature type="transmembrane region" description="Helical" evidence="6">
    <location>
        <begin position="286"/>
        <end position="306"/>
    </location>
</feature>
<dbReference type="EMBL" id="OU893348">
    <property type="protein sequence ID" value="CAG9787470.1"/>
    <property type="molecule type" value="Genomic_DNA"/>
</dbReference>
<dbReference type="GO" id="GO:0016020">
    <property type="term" value="C:membrane"/>
    <property type="evidence" value="ECO:0007669"/>
    <property type="project" value="UniProtKB-SubCell"/>
</dbReference>
<dbReference type="AlphaFoldDB" id="A0A9N9R0M2"/>
<dbReference type="OrthoDB" id="4139357at2759"/>
<evidence type="ECO:0000256" key="4">
    <source>
        <dbReference type="ARBA" id="ARBA00022989"/>
    </source>
</evidence>
<evidence type="ECO:0008006" key="9">
    <source>
        <dbReference type="Google" id="ProtNLM"/>
    </source>
</evidence>
<comment type="subcellular location">
    <subcellularLocation>
        <location evidence="1">Membrane</location>
        <topology evidence="1">Multi-pass membrane protein</topology>
    </subcellularLocation>
</comment>
<keyword evidence="3 6" id="KW-0812">Transmembrane</keyword>
<feature type="transmembrane region" description="Helical" evidence="6">
    <location>
        <begin position="256"/>
        <end position="280"/>
    </location>
</feature>
<evidence type="ECO:0000313" key="7">
    <source>
        <dbReference type="EMBL" id="CAG9787470.1"/>
    </source>
</evidence>
<dbReference type="PANTHER" id="PTHR23511">
    <property type="entry name" value="SYNAPTIC VESICLE GLYCOPROTEIN 2"/>
    <property type="match status" value="1"/>
</dbReference>
<evidence type="ECO:0000256" key="1">
    <source>
        <dbReference type="ARBA" id="ARBA00004141"/>
    </source>
</evidence>
<dbReference type="SUPFAM" id="SSF103473">
    <property type="entry name" value="MFS general substrate transporter"/>
    <property type="match status" value="1"/>
</dbReference>
<proteinExistence type="predicted"/>
<keyword evidence="4 6" id="KW-1133">Transmembrane helix</keyword>
<keyword evidence="2" id="KW-0813">Transport</keyword>
<dbReference type="PANTHER" id="PTHR23511:SF35">
    <property type="entry name" value="MAJOR FACILITATOR SUPERFAMILY (MFS) PROFILE DOMAIN-CONTAINING PROTEIN"/>
    <property type="match status" value="1"/>
</dbReference>
<feature type="transmembrane region" description="Helical" evidence="6">
    <location>
        <begin position="106"/>
        <end position="132"/>
    </location>
</feature>
<feature type="transmembrane region" description="Helical" evidence="6">
    <location>
        <begin position="170"/>
        <end position="188"/>
    </location>
</feature>
<feature type="transmembrane region" description="Helical" evidence="6">
    <location>
        <begin position="222"/>
        <end position="244"/>
    </location>
</feature>
<evidence type="ECO:0000313" key="8">
    <source>
        <dbReference type="Proteomes" id="UP001153714"/>
    </source>
</evidence>
<protein>
    <recommendedName>
        <fullName evidence="9">Major facilitator superfamily (MFS) profile domain-containing protein</fullName>
    </recommendedName>
</protein>
<evidence type="ECO:0000256" key="2">
    <source>
        <dbReference type="ARBA" id="ARBA00022448"/>
    </source>
</evidence>
<dbReference type="Gene3D" id="1.20.1250.20">
    <property type="entry name" value="MFS general substrate transporter like domains"/>
    <property type="match status" value="1"/>
</dbReference>
<accession>A0A9N9R0M2</accession>